<keyword evidence="2" id="KW-1185">Reference proteome</keyword>
<dbReference type="AlphaFoldDB" id="A0A4R7NQA1"/>
<reference evidence="1 2" key="1">
    <citation type="submission" date="2019-03" db="EMBL/GenBank/DDBJ databases">
        <title>Genomic Encyclopedia of Type Strains, Phase IV (KMG-IV): sequencing the most valuable type-strain genomes for metagenomic binning, comparative biology and taxonomic classification.</title>
        <authorList>
            <person name="Goeker M."/>
        </authorList>
    </citation>
    <scope>NUCLEOTIDE SEQUENCE [LARGE SCALE GENOMIC DNA]</scope>
    <source>
        <strain evidence="1 2">DSM 6770</strain>
    </source>
</reference>
<gene>
    <name evidence="1" type="ORF">C8E00_103174</name>
</gene>
<accession>A0A4R7NQA1</accession>
<protein>
    <submittedName>
        <fullName evidence="1">Uncharacterized protein</fullName>
    </submittedName>
</protein>
<name>A0A4R7NQA1_9GAMM</name>
<organism evidence="1 2">
    <name type="scientific">Chromohalobacter marismortui</name>
    <dbReference type="NCBI Taxonomy" id="42055"/>
    <lineage>
        <taxon>Bacteria</taxon>
        <taxon>Pseudomonadati</taxon>
        <taxon>Pseudomonadota</taxon>
        <taxon>Gammaproteobacteria</taxon>
        <taxon>Oceanospirillales</taxon>
        <taxon>Halomonadaceae</taxon>
        <taxon>Chromohalobacter</taxon>
    </lineage>
</organism>
<comment type="caution">
    <text evidence="1">The sequence shown here is derived from an EMBL/GenBank/DDBJ whole genome shotgun (WGS) entry which is preliminary data.</text>
</comment>
<dbReference type="EMBL" id="SOBR01000003">
    <property type="protein sequence ID" value="TDU22812.1"/>
    <property type="molecule type" value="Genomic_DNA"/>
</dbReference>
<dbReference type="Proteomes" id="UP000295380">
    <property type="component" value="Unassembled WGS sequence"/>
</dbReference>
<sequence length="52" mass="5770">MACDADGDVNDGLARHALATRRCAIRIDGRWWVSFFMTTGVVAKFPNRLESA</sequence>
<evidence type="ECO:0000313" key="2">
    <source>
        <dbReference type="Proteomes" id="UP000295380"/>
    </source>
</evidence>
<evidence type="ECO:0000313" key="1">
    <source>
        <dbReference type="EMBL" id="TDU22812.1"/>
    </source>
</evidence>
<proteinExistence type="predicted"/>